<evidence type="ECO:0000259" key="13">
    <source>
        <dbReference type="PROSITE" id="PS50846"/>
    </source>
</evidence>
<feature type="transmembrane region" description="Helical" evidence="12">
    <location>
        <begin position="203"/>
        <end position="224"/>
    </location>
</feature>
<dbReference type="GO" id="GO:0005524">
    <property type="term" value="F:ATP binding"/>
    <property type="evidence" value="ECO:0007669"/>
    <property type="project" value="UniProtKB-UniRule"/>
</dbReference>
<feature type="transmembrane region" description="Helical" evidence="12">
    <location>
        <begin position="153"/>
        <end position="172"/>
    </location>
</feature>
<dbReference type="GO" id="GO:0046872">
    <property type="term" value="F:metal ion binding"/>
    <property type="evidence" value="ECO:0007669"/>
    <property type="project" value="UniProtKB-KW"/>
</dbReference>
<keyword evidence="12" id="KW-1003">Cell membrane</keyword>
<feature type="transmembrane region" description="Helical" evidence="12">
    <location>
        <begin position="130"/>
        <end position="147"/>
    </location>
</feature>
<dbReference type="GO" id="GO:0016887">
    <property type="term" value="F:ATP hydrolysis activity"/>
    <property type="evidence" value="ECO:0007669"/>
    <property type="project" value="InterPro"/>
</dbReference>
<dbReference type="PANTHER" id="PTHR48085">
    <property type="entry name" value="CADMIUM/ZINC-TRANSPORTING ATPASE HMA2-RELATED"/>
    <property type="match status" value="1"/>
</dbReference>
<dbReference type="Gene3D" id="3.40.1110.10">
    <property type="entry name" value="Calcium-transporting ATPase, cytoplasmic domain N"/>
    <property type="match status" value="1"/>
</dbReference>
<comment type="subcellular location">
    <subcellularLocation>
        <location evidence="12">Cell membrane</location>
    </subcellularLocation>
    <subcellularLocation>
        <location evidence="1">Membrane</location>
        <topology evidence="1">Multi-pass membrane protein</topology>
    </subcellularLocation>
</comment>
<feature type="transmembrane region" description="Helical" evidence="12">
    <location>
        <begin position="353"/>
        <end position="373"/>
    </location>
</feature>
<dbReference type="InterPro" id="IPR001757">
    <property type="entry name" value="P_typ_ATPase"/>
</dbReference>
<name>A0A9W6J113_9HYPH</name>
<dbReference type="InterPro" id="IPR059000">
    <property type="entry name" value="ATPase_P-type_domA"/>
</dbReference>
<dbReference type="Gene3D" id="3.40.50.1000">
    <property type="entry name" value="HAD superfamily/HAD-like"/>
    <property type="match status" value="1"/>
</dbReference>
<gene>
    <name evidence="14" type="ORF">GCM10008179_09720</name>
</gene>
<dbReference type="NCBIfam" id="TIGR01525">
    <property type="entry name" value="ATPase-IB_hvy"/>
    <property type="match status" value="1"/>
</dbReference>
<dbReference type="InterPro" id="IPR051014">
    <property type="entry name" value="Cation_Transport_ATPase_IB"/>
</dbReference>
<dbReference type="NCBIfam" id="TIGR01494">
    <property type="entry name" value="ATPase_P-type"/>
    <property type="match status" value="1"/>
</dbReference>
<evidence type="ECO:0000256" key="3">
    <source>
        <dbReference type="ARBA" id="ARBA00022692"/>
    </source>
</evidence>
<keyword evidence="4 12" id="KW-0479">Metal-binding</keyword>
<dbReference type="GO" id="GO:0005886">
    <property type="term" value="C:plasma membrane"/>
    <property type="evidence" value="ECO:0007669"/>
    <property type="project" value="UniProtKB-SubCell"/>
</dbReference>
<keyword evidence="9 12" id="KW-0472">Membrane</keyword>
<dbReference type="SUPFAM" id="SSF81665">
    <property type="entry name" value="Calcium ATPase, transmembrane domain M"/>
    <property type="match status" value="1"/>
</dbReference>
<dbReference type="InterPro" id="IPR018303">
    <property type="entry name" value="ATPase_P-typ_P_site"/>
</dbReference>
<dbReference type="InterPro" id="IPR027256">
    <property type="entry name" value="P-typ_ATPase_IB"/>
</dbReference>
<evidence type="ECO:0000256" key="11">
    <source>
        <dbReference type="ARBA" id="ARBA00047308"/>
    </source>
</evidence>
<dbReference type="InterPro" id="IPR023214">
    <property type="entry name" value="HAD_sf"/>
</dbReference>
<evidence type="ECO:0000256" key="6">
    <source>
        <dbReference type="ARBA" id="ARBA00022840"/>
    </source>
</evidence>
<feature type="transmembrane region" description="Helical" evidence="12">
    <location>
        <begin position="688"/>
        <end position="713"/>
    </location>
</feature>
<dbReference type="SFLD" id="SFLDF00027">
    <property type="entry name" value="p-type_atpase"/>
    <property type="match status" value="1"/>
</dbReference>
<keyword evidence="6 12" id="KW-0067">ATP-binding</keyword>
<evidence type="ECO:0000256" key="5">
    <source>
        <dbReference type="ARBA" id="ARBA00022741"/>
    </source>
</evidence>
<feature type="domain" description="HMA" evidence="13">
    <location>
        <begin position="1"/>
        <end position="57"/>
    </location>
</feature>
<dbReference type="InterPro" id="IPR023299">
    <property type="entry name" value="ATPase_P-typ_cyto_dom_N"/>
</dbReference>
<dbReference type="Pfam" id="PF00122">
    <property type="entry name" value="E1-E2_ATPase"/>
    <property type="match status" value="1"/>
</dbReference>
<dbReference type="InterPro" id="IPR006121">
    <property type="entry name" value="HMA_dom"/>
</dbReference>
<sequence length="748" mass="76145">MDCASCAAKIETVVKRRPGVRDVAVNVTMGLVDVTTIADGPDDGLAASIRGLGFGVRPVAPQTAVVAQPEIGGCCAHDHDHKDHGVGHATHDHEPAQAGAPDLHAGHNHAVDPDEGNDAKRWWQKTKGRLVLALAAVLGAAWLMSLAEPAYSRWIFTAAALVGVVPFSKRAFTMARAGFPFSIETLMSVAAIGALFVGAAEEAAVVVFLFAVGELIEGIAAGSARSGIRGLAKLMPSTAVIEENGALRTVEAASLRPEQTLVVRAGDRIATDGDIIDGTSDIDQSAITGESAPVTRGPGDAVFAGSVNANATLKVRVTRTVANNTIARIIDEVQSAQSKKAPTARFIDDFSRWYTPAAMAAAGVVALAPPLLFGGDWTTWVYRSLALLLIACPCALVLSTPAAIASGIAAAARRGLLIKSGAALEALGRVKTVAFDKTGTLTAGEPRVTDVIALGATEPEVVGLAAAVESASSHPIGRAILDRAEALGVAVAEVAEAAAEPGRGVSGRVAGRLIHVLAPRAAGNRLGAEASARIAELESEGKTVVVVADDASALGLIAVRDEPRSDAAAGLSALKAMGVRSLMLTGDNARTAEAIAGGLGLEARADLMPADKLAAIEAFKKDGPIAMIGDGINDAPALAAANVGVAMGGGTEVALSTADAALLGGRVTGVADLISISRATLRNIHQNVAIALGLKGVFLITSILGVTSLWMAILADTGATVLVTANALRLLALAKVPGDRLDRSRTPT</sequence>
<dbReference type="AlphaFoldDB" id="A0A9W6J113"/>
<keyword evidence="7" id="KW-1278">Translocase</keyword>
<dbReference type="GO" id="GO:0015086">
    <property type="term" value="F:cadmium ion transmembrane transporter activity"/>
    <property type="evidence" value="ECO:0007669"/>
    <property type="project" value="TreeGrafter"/>
</dbReference>
<proteinExistence type="inferred from homology"/>
<organism evidence="14 15">
    <name type="scientific">Hansschlegelia plantiphila</name>
    <dbReference type="NCBI Taxonomy" id="374655"/>
    <lineage>
        <taxon>Bacteria</taxon>
        <taxon>Pseudomonadati</taxon>
        <taxon>Pseudomonadota</taxon>
        <taxon>Alphaproteobacteria</taxon>
        <taxon>Hyphomicrobiales</taxon>
        <taxon>Methylopilaceae</taxon>
        <taxon>Hansschlegelia</taxon>
    </lineage>
</organism>
<dbReference type="SUPFAM" id="SSF81653">
    <property type="entry name" value="Calcium ATPase, transduction domain A"/>
    <property type="match status" value="1"/>
</dbReference>
<reference evidence="14" key="1">
    <citation type="journal article" date="2014" name="Int. J. Syst. Evol. Microbiol.">
        <title>Complete genome sequence of Corynebacterium casei LMG S-19264T (=DSM 44701T), isolated from a smear-ripened cheese.</title>
        <authorList>
            <consortium name="US DOE Joint Genome Institute (JGI-PGF)"/>
            <person name="Walter F."/>
            <person name="Albersmeier A."/>
            <person name="Kalinowski J."/>
            <person name="Ruckert C."/>
        </authorList>
    </citation>
    <scope>NUCLEOTIDE SEQUENCE</scope>
    <source>
        <strain evidence="14">VKM B-2347</strain>
    </source>
</reference>
<reference evidence="14" key="2">
    <citation type="submission" date="2023-01" db="EMBL/GenBank/DDBJ databases">
        <authorList>
            <person name="Sun Q."/>
            <person name="Evtushenko L."/>
        </authorList>
    </citation>
    <scope>NUCLEOTIDE SEQUENCE</scope>
    <source>
        <strain evidence="14">VKM B-2347</strain>
    </source>
</reference>
<evidence type="ECO:0000256" key="8">
    <source>
        <dbReference type="ARBA" id="ARBA00022989"/>
    </source>
</evidence>
<comment type="similarity">
    <text evidence="2 12">Belongs to the cation transport ATPase (P-type) (TC 3.A.3) family. Type IB subfamily.</text>
</comment>
<dbReference type="CDD" id="cd00371">
    <property type="entry name" value="HMA"/>
    <property type="match status" value="1"/>
</dbReference>
<dbReference type="EMBL" id="BSFI01000004">
    <property type="protein sequence ID" value="GLK67334.1"/>
    <property type="molecule type" value="Genomic_DNA"/>
</dbReference>
<keyword evidence="5 12" id="KW-0547">Nucleotide-binding</keyword>
<keyword evidence="8 12" id="KW-1133">Transmembrane helix</keyword>
<dbReference type="PANTHER" id="PTHR48085:SF5">
    <property type="entry name" value="CADMIUM_ZINC-TRANSPORTING ATPASE HMA4-RELATED"/>
    <property type="match status" value="1"/>
</dbReference>
<keyword evidence="3 12" id="KW-0812">Transmembrane</keyword>
<dbReference type="PROSITE" id="PS01229">
    <property type="entry name" value="COF_2"/>
    <property type="match status" value="1"/>
</dbReference>
<dbReference type="InterPro" id="IPR036412">
    <property type="entry name" value="HAD-like_sf"/>
</dbReference>
<evidence type="ECO:0000313" key="15">
    <source>
        <dbReference type="Proteomes" id="UP001143372"/>
    </source>
</evidence>
<feature type="transmembrane region" description="Helical" evidence="12">
    <location>
        <begin position="385"/>
        <end position="412"/>
    </location>
</feature>
<keyword evidence="15" id="KW-1185">Reference proteome</keyword>
<evidence type="ECO:0000256" key="10">
    <source>
        <dbReference type="ARBA" id="ARBA00039097"/>
    </source>
</evidence>
<evidence type="ECO:0000256" key="1">
    <source>
        <dbReference type="ARBA" id="ARBA00004141"/>
    </source>
</evidence>
<accession>A0A9W6J113</accession>
<dbReference type="SFLD" id="SFLDG00002">
    <property type="entry name" value="C1.7:_P-type_atpase_like"/>
    <property type="match status" value="1"/>
</dbReference>
<dbReference type="Pfam" id="PF00403">
    <property type="entry name" value="HMA"/>
    <property type="match status" value="1"/>
</dbReference>
<evidence type="ECO:0000256" key="7">
    <source>
        <dbReference type="ARBA" id="ARBA00022967"/>
    </source>
</evidence>
<dbReference type="EC" id="7.2.2.12" evidence="10"/>
<dbReference type="InterPro" id="IPR044492">
    <property type="entry name" value="P_typ_ATPase_HD_dom"/>
</dbReference>
<dbReference type="Pfam" id="PF00702">
    <property type="entry name" value="Hydrolase"/>
    <property type="match status" value="1"/>
</dbReference>
<dbReference type="PROSITE" id="PS50846">
    <property type="entry name" value="HMA_2"/>
    <property type="match status" value="1"/>
</dbReference>
<dbReference type="Gene3D" id="2.70.150.10">
    <property type="entry name" value="Calcium-transporting ATPase, cytoplasmic transduction domain A"/>
    <property type="match status" value="1"/>
</dbReference>
<dbReference type="PROSITE" id="PS00154">
    <property type="entry name" value="ATPASE_E1_E2"/>
    <property type="match status" value="1"/>
</dbReference>
<evidence type="ECO:0000256" key="9">
    <source>
        <dbReference type="ARBA" id="ARBA00023136"/>
    </source>
</evidence>
<dbReference type="SFLD" id="SFLDS00003">
    <property type="entry name" value="Haloacid_Dehalogenase"/>
    <property type="match status" value="1"/>
</dbReference>
<evidence type="ECO:0000256" key="4">
    <source>
        <dbReference type="ARBA" id="ARBA00022723"/>
    </source>
</evidence>
<dbReference type="SUPFAM" id="SSF55008">
    <property type="entry name" value="HMA, heavy metal-associated domain"/>
    <property type="match status" value="1"/>
</dbReference>
<dbReference type="SUPFAM" id="SSF56784">
    <property type="entry name" value="HAD-like"/>
    <property type="match status" value="1"/>
</dbReference>
<dbReference type="InterPro" id="IPR023298">
    <property type="entry name" value="ATPase_P-typ_TM_dom_sf"/>
</dbReference>
<dbReference type="GO" id="GO:0016463">
    <property type="term" value="F:P-type zinc transporter activity"/>
    <property type="evidence" value="ECO:0007669"/>
    <property type="project" value="UniProtKB-EC"/>
</dbReference>
<dbReference type="PRINTS" id="PR00119">
    <property type="entry name" value="CATATPASE"/>
</dbReference>
<feature type="transmembrane region" description="Helical" evidence="12">
    <location>
        <begin position="179"/>
        <end position="197"/>
    </location>
</feature>
<dbReference type="InterPro" id="IPR008250">
    <property type="entry name" value="ATPase_P-typ_transduc_dom_A_sf"/>
</dbReference>
<evidence type="ECO:0000256" key="12">
    <source>
        <dbReference type="RuleBase" id="RU362081"/>
    </source>
</evidence>
<evidence type="ECO:0000256" key="2">
    <source>
        <dbReference type="ARBA" id="ARBA00006024"/>
    </source>
</evidence>
<protein>
    <recommendedName>
        <fullName evidence="10">P-type Zn(2+) transporter</fullName>
        <ecNumber evidence="10">7.2.2.12</ecNumber>
    </recommendedName>
</protein>
<dbReference type="Gene3D" id="3.30.70.100">
    <property type="match status" value="1"/>
</dbReference>
<comment type="caution">
    <text evidence="14">The sequence shown here is derived from an EMBL/GenBank/DDBJ whole genome shotgun (WGS) entry which is preliminary data.</text>
</comment>
<evidence type="ECO:0000313" key="14">
    <source>
        <dbReference type="EMBL" id="GLK67334.1"/>
    </source>
</evidence>
<dbReference type="InterPro" id="IPR036163">
    <property type="entry name" value="HMA_dom_sf"/>
</dbReference>
<dbReference type="Proteomes" id="UP001143372">
    <property type="component" value="Unassembled WGS sequence"/>
</dbReference>
<comment type="catalytic activity">
    <reaction evidence="11">
        <text>Zn(2+)(in) + ATP + H2O = Zn(2+)(out) + ADP + phosphate + H(+)</text>
        <dbReference type="Rhea" id="RHEA:20621"/>
        <dbReference type="ChEBI" id="CHEBI:15377"/>
        <dbReference type="ChEBI" id="CHEBI:15378"/>
        <dbReference type="ChEBI" id="CHEBI:29105"/>
        <dbReference type="ChEBI" id="CHEBI:30616"/>
        <dbReference type="ChEBI" id="CHEBI:43474"/>
        <dbReference type="ChEBI" id="CHEBI:456216"/>
        <dbReference type="EC" id="7.2.2.12"/>
    </reaction>
</comment>